<dbReference type="InterPro" id="IPR029063">
    <property type="entry name" value="SAM-dependent_MTases_sf"/>
</dbReference>
<gene>
    <name evidence="2" type="ORF">COC19_02070</name>
</gene>
<name>A0A2A4MTR1_9GAMM</name>
<sequence>MKQLLPLLALASLFTSTVSALDTAALERAMANPDRPQADKDRDVSRQGPAVLDFMGVEAGMTALDINASGGWYSEVLSYAVGASGKVYMQNRANVTEGRNADAVVDKAARLSNIERWEKPISDLPNNSIDFAITGLNFHDFHNSDPQAAQGILAQIKAVLKPGGILAVIDHEGTVGADNQALHRISFEAAVKALLQGGFALVGSSEILDNSADDHSVGPFDASLGRNTDRIVLKLMKL</sequence>
<accession>A0A2A4MTR1</accession>
<dbReference type="Gene3D" id="3.40.50.150">
    <property type="entry name" value="Vaccinia Virus protein VP39"/>
    <property type="match status" value="1"/>
</dbReference>
<comment type="caution">
    <text evidence="2">The sequence shown here is derived from an EMBL/GenBank/DDBJ whole genome shotgun (WGS) entry which is preliminary data.</text>
</comment>
<organism evidence="2 3">
    <name type="scientific">SAR86 cluster bacterium</name>
    <dbReference type="NCBI Taxonomy" id="2030880"/>
    <lineage>
        <taxon>Bacteria</taxon>
        <taxon>Pseudomonadati</taxon>
        <taxon>Pseudomonadota</taxon>
        <taxon>Gammaproteobacteria</taxon>
        <taxon>SAR86 cluster</taxon>
    </lineage>
</organism>
<feature type="signal peptide" evidence="1">
    <location>
        <begin position="1"/>
        <end position="20"/>
    </location>
</feature>
<protein>
    <submittedName>
        <fullName evidence="2">Uncharacterized protein</fullName>
    </submittedName>
</protein>
<evidence type="ECO:0000313" key="3">
    <source>
        <dbReference type="Proteomes" id="UP000218172"/>
    </source>
</evidence>
<feature type="chain" id="PRO_5013172921" evidence="1">
    <location>
        <begin position="21"/>
        <end position="238"/>
    </location>
</feature>
<proteinExistence type="predicted"/>
<reference evidence="3" key="1">
    <citation type="submission" date="2017-08" db="EMBL/GenBank/DDBJ databases">
        <title>A dynamic microbial community with high functional redundancy inhabits the cold, oxic subseafloor aquifer.</title>
        <authorList>
            <person name="Tully B.J."/>
            <person name="Wheat C.G."/>
            <person name="Glazer B.T."/>
            <person name="Huber J.A."/>
        </authorList>
    </citation>
    <scope>NUCLEOTIDE SEQUENCE [LARGE SCALE GENOMIC DNA]</scope>
</reference>
<dbReference type="AlphaFoldDB" id="A0A2A4MTR1"/>
<evidence type="ECO:0000256" key="1">
    <source>
        <dbReference type="SAM" id="SignalP"/>
    </source>
</evidence>
<evidence type="ECO:0000313" key="2">
    <source>
        <dbReference type="EMBL" id="PCH62966.1"/>
    </source>
</evidence>
<dbReference type="EMBL" id="NVQR01000030">
    <property type="protein sequence ID" value="PCH62966.1"/>
    <property type="molecule type" value="Genomic_DNA"/>
</dbReference>
<keyword evidence="1" id="KW-0732">Signal</keyword>
<dbReference type="SUPFAM" id="SSF53335">
    <property type="entry name" value="S-adenosyl-L-methionine-dependent methyltransferases"/>
    <property type="match status" value="1"/>
</dbReference>
<dbReference type="Proteomes" id="UP000218172">
    <property type="component" value="Unassembled WGS sequence"/>
</dbReference>